<dbReference type="Proteomes" id="UP000691718">
    <property type="component" value="Unassembled WGS sequence"/>
</dbReference>
<proteinExistence type="predicted"/>
<evidence type="ECO:0000256" key="1">
    <source>
        <dbReference type="SAM" id="Coils"/>
    </source>
</evidence>
<dbReference type="OrthoDB" id="5984028at2759"/>
<feature type="coiled-coil region" evidence="1">
    <location>
        <begin position="158"/>
        <end position="227"/>
    </location>
</feature>
<dbReference type="AlphaFoldDB" id="A0A8S3XSR2"/>
<evidence type="ECO:0000313" key="2">
    <source>
        <dbReference type="EMBL" id="CAG5041303.1"/>
    </source>
</evidence>
<reference evidence="2" key="1">
    <citation type="submission" date="2021-04" db="EMBL/GenBank/DDBJ databases">
        <authorList>
            <person name="Tunstrom K."/>
        </authorList>
    </citation>
    <scope>NUCLEOTIDE SEQUENCE</scope>
</reference>
<organism evidence="2 3">
    <name type="scientific">Parnassius apollo</name>
    <name type="common">Apollo butterfly</name>
    <name type="synonym">Papilio apollo</name>
    <dbReference type="NCBI Taxonomy" id="110799"/>
    <lineage>
        <taxon>Eukaryota</taxon>
        <taxon>Metazoa</taxon>
        <taxon>Ecdysozoa</taxon>
        <taxon>Arthropoda</taxon>
        <taxon>Hexapoda</taxon>
        <taxon>Insecta</taxon>
        <taxon>Pterygota</taxon>
        <taxon>Neoptera</taxon>
        <taxon>Endopterygota</taxon>
        <taxon>Lepidoptera</taxon>
        <taxon>Glossata</taxon>
        <taxon>Ditrysia</taxon>
        <taxon>Papilionoidea</taxon>
        <taxon>Papilionidae</taxon>
        <taxon>Parnassiinae</taxon>
        <taxon>Parnassini</taxon>
        <taxon>Parnassius</taxon>
        <taxon>Parnassius</taxon>
    </lineage>
</organism>
<dbReference type="EMBL" id="CAJQZP010001359">
    <property type="protein sequence ID" value="CAG5041303.1"/>
    <property type="molecule type" value="Genomic_DNA"/>
</dbReference>
<accession>A0A8S3XSR2</accession>
<comment type="caution">
    <text evidence="2">The sequence shown here is derived from an EMBL/GenBank/DDBJ whole genome shotgun (WGS) entry which is preliminary data.</text>
</comment>
<evidence type="ECO:0000313" key="3">
    <source>
        <dbReference type="Proteomes" id="UP000691718"/>
    </source>
</evidence>
<name>A0A8S3XSR2_PARAO</name>
<keyword evidence="3" id="KW-1185">Reference proteome</keyword>
<dbReference type="PANTHER" id="PTHR33332">
    <property type="entry name" value="REVERSE TRANSCRIPTASE DOMAIN-CONTAINING PROTEIN"/>
    <property type="match status" value="1"/>
</dbReference>
<protein>
    <submittedName>
        <fullName evidence="2">(apollo) hypothetical protein</fullName>
    </submittedName>
</protein>
<gene>
    <name evidence="2" type="ORF">PAPOLLO_LOCUS22094</name>
</gene>
<keyword evidence="1" id="KW-0175">Coiled coil</keyword>
<sequence>MASTASNFGICSGCRSIIQNREFLVCALCKMKYDLNCANISQSRFNSFYAPDKDRKHSWKCPECCSKQPKVDNTNSPIQPAARRDLVETGDLGNTCGTGNLGPHSGNVALRKRDLAKSISLVDCSSEEPGNGGDYITETKLRSILQQELAGALRLTIRQLVTAEIKNMSGEIKELRESLTFFNRQYEDLKLALDERNTLVDNLRRDNDKLNLAVDKLTHRLHLVEQNMRDSNIEINGIPEHRHENLNNVVEQLIKTVDAPVSAEEIIHVTRVSKLSKDSNRPRAVIVKLRAPRQRDAILASVSAFNKKNNKDKLSSQHLGLAGISKPVFVSEHLSPTNKRGRSVESNLSSFVAAVAQDVDRGLQVDTIYTDFSSAFDKVGHQALLSKLRVFGISGSLLQWLESYLAMRSQQVAIDGFESEMFLAKSGDPQGSHLCPLPF</sequence>